<dbReference type="Proteomes" id="UP000006633">
    <property type="component" value="Chromosome"/>
</dbReference>
<dbReference type="KEGG" id="sno:Snov_0722"/>
<organism evidence="1 2">
    <name type="scientific">Ancylobacter novellus (strain ATCC 8093 / DSM 506 / JCM 20403 / CCM 1077 / IAM 12100 / NBRC 12443 / NCIMB 10456)</name>
    <name type="common">Starkeya novella</name>
    <dbReference type="NCBI Taxonomy" id="639283"/>
    <lineage>
        <taxon>Bacteria</taxon>
        <taxon>Pseudomonadati</taxon>
        <taxon>Pseudomonadota</taxon>
        <taxon>Alphaproteobacteria</taxon>
        <taxon>Hyphomicrobiales</taxon>
        <taxon>Xanthobacteraceae</taxon>
        <taxon>Ancylobacter</taxon>
    </lineage>
</organism>
<dbReference type="STRING" id="639283.Snov_0722"/>
<reference evidence="1 2" key="1">
    <citation type="journal article" date="2012" name="Stand. Genomic Sci.">
        <title>Complete genome sequence of the facultatively chemolithoautotrophic and methylotrophic alpha Proteobacterium Starkeya novella type strain (ATCC 8093(T)).</title>
        <authorList>
            <person name="Kappler U."/>
            <person name="Davenport K."/>
            <person name="Beatson S."/>
            <person name="Lucas S."/>
            <person name="Lapidus A."/>
            <person name="Copeland A."/>
            <person name="Berry K.W."/>
            <person name="Glavina Del Rio T."/>
            <person name="Hammon N."/>
            <person name="Dalin E."/>
            <person name="Tice H."/>
            <person name="Pitluck S."/>
            <person name="Richardson P."/>
            <person name="Bruce D."/>
            <person name="Goodwin L.A."/>
            <person name="Han C."/>
            <person name="Tapia R."/>
            <person name="Detter J.C."/>
            <person name="Chang Y.J."/>
            <person name="Jeffries C.D."/>
            <person name="Land M."/>
            <person name="Hauser L."/>
            <person name="Kyrpides N.C."/>
            <person name="Goker M."/>
            <person name="Ivanova N."/>
            <person name="Klenk H.P."/>
            <person name="Woyke T."/>
        </authorList>
    </citation>
    <scope>NUCLEOTIDE SEQUENCE [LARGE SCALE GENOMIC DNA]</scope>
    <source>
        <strain evidence="2">ATCC 8093 / DSM 506 / JCM 20403 / CCM 1077 / IAM 12100 / NBRC 12443 / NCIMB 10456</strain>
    </source>
</reference>
<proteinExistence type="predicted"/>
<gene>
    <name evidence="1" type="ordered locus">Snov_0722</name>
</gene>
<dbReference type="HOGENOM" id="CLU_2132012_0_0_5"/>
<sequence length="113" mass="12518">MATADRLVDDLRSIFDDARKTSGQVQAEALLAAAPFVLKGAEHARDEVAYMRDRVTRESYQAICRSIGDEIDRLNAEIARLQHYERMASVMANTQRRFAPKPATAAVTPPAAE</sequence>
<dbReference type="eggNOG" id="ENOG50319XX">
    <property type="taxonomic scope" value="Bacteria"/>
</dbReference>
<evidence type="ECO:0000313" key="2">
    <source>
        <dbReference type="Proteomes" id="UP000006633"/>
    </source>
</evidence>
<evidence type="ECO:0000313" key="1">
    <source>
        <dbReference type="EMBL" id="ADH88053.1"/>
    </source>
</evidence>
<name>D7A505_ANCN5</name>
<dbReference type="AlphaFoldDB" id="D7A505"/>
<keyword evidence="2" id="KW-1185">Reference proteome</keyword>
<dbReference type="EMBL" id="CP002026">
    <property type="protein sequence ID" value="ADH88053.1"/>
    <property type="molecule type" value="Genomic_DNA"/>
</dbReference>
<protein>
    <submittedName>
        <fullName evidence="1">Uncharacterized protein</fullName>
    </submittedName>
</protein>
<accession>D7A505</accession>